<evidence type="ECO:0000256" key="8">
    <source>
        <dbReference type="ARBA" id="ARBA00022801"/>
    </source>
</evidence>
<dbReference type="Proteomes" id="UP000027135">
    <property type="component" value="Unassembled WGS sequence"/>
</dbReference>
<evidence type="ECO:0000313" key="20">
    <source>
        <dbReference type="Proteomes" id="UP000027135"/>
    </source>
</evidence>
<feature type="disulfide bond" evidence="17">
    <location>
        <begin position="261"/>
        <end position="276"/>
    </location>
</feature>
<organism evidence="19 20">
    <name type="scientific">Zootermopsis nevadensis</name>
    <name type="common">Dampwood termite</name>
    <dbReference type="NCBI Taxonomy" id="136037"/>
    <lineage>
        <taxon>Eukaryota</taxon>
        <taxon>Metazoa</taxon>
        <taxon>Ecdysozoa</taxon>
        <taxon>Arthropoda</taxon>
        <taxon>Hexapoda</taxon>
        <taxon>Insecta</taxon>
        <taxon>Pterygota</taxon>
        <taxon>Neoptera</taxon>
        <taxon>Polyneoptera</taxon>
        <taxon>Dictyoptera</taxon>
        <taxon>Blattodea</taxon>
        <taxon>Blattoidea</taxon>
        <taxon>Termitoidae</taxon>
        <taxon>Termopsidae</taxon>
        <taxon>Zootermopsis</taxon>
    </lineage>
</organism>
<dbReference type="InterPro" id="IPR000560">
    <property type="entry name" value="His_Pase_clade-2"/>
</dbReference>
<dbReference type="FunCoup" id="A0A067RID8">
    <property type="interactions" value="123"/>
</dbReference>
<dbReference type="InParanoid" id="A0A067RID8"/>
<dbReference type="GO" id="GO:0005886">
    <property type="term" value="C:plasma membrane"/>
    <property type="evidence" value="ECO:0007669"/>
    <property type="project" value="UniProtKB-SubCell"/>
</dbReference>
<evidence type="ECO:0000256" key="3">
    <source>
        <dbReference type="ARBA" id="ARBA00012976"/>
    </source>
</evidence>
<sequence>MSTRRMLLSILLATILVSLVAGHYDTCLAENKNPYVMFSTYTPYELVHENSDDPVSIPKCKPIQFWILSRHGTRYTDVDGINDMWSLIDFRDQIINNYKNGWGALCAEDVDNLKKWTPQAVSTVSMNLTPQGYKDAYNLALRYKSKFPSLLNQSYDPDKFEVKFTESQRTTLTAFAFIDGIFGSTVDVQLPQPISPDPLLKPSDYCTAWINEVHDNPDIKKEYNAFKKGPEIEEVTRIVSKRLGFGSSIGFDNLDLIYTICRFEKAWNVYNISPWCAAFSEDDLKVLEYKEDLDSYYKRGFGTEMNKLVGCPLAKDFIDRFRKLENWEKQPAGVFYFSHDTDMQLFFTSLGIGEDERPLTHSNYASMGNRNWRTSLLTPFASNFVAIFFKCDEGEPFRVQFHLQEKLLKLKGCKDDKWGLCDWSVFKQNYGSISKTCNLDFC</sequence>
<evidence type="ECO:0000256" key="15">
    <source>
        <dbReference type="ARBA" id="ARBA00043832"/>
    </source>
</evidence>
<evidence type="ECO:0000256" key="5">
    <source>
        <dbReference type="ARBA" id="ARBA00018097"/>
    </source>
</evidence>
<evidence type="ECO:0000256" key="16">
    <source>
        <dbReference type="PIRSR" id="PIRSR000894-1"/>
    </source>
</evidence>
<dbReference type="PANTHER" id="PTHR20963:SF8">
    <property type="entry name" value="MULTIPLE INOSITOL POLYPHOSPHATE PHOSPHATASE 1"/>
    <property type="match status" value="1"/>
</dbReference>
<dbReference type="PIRSF" id="PIRSF000894">
    <property type="entry name" value="Acid_phosphatase"/>
    <property type="match status" value="1"/>
</dbReference>
<feature type="active site" description="Proton donor" evidence="16">
    <location>
        <position position="340"/>
    </location>
</feature>
<dbReference type="Gene3D" id="3.40.50.1240">
    <property type="entry name" value="Phosphoglycerate mutase-like"/>
    <property type="match status" value="1"/>
</dbReference>
<feature type="signal peptide" evidence="18">
    <location>
        <begin position="1"/>
        <end position="22"/>
    </location>
</feature>
<comment type="catalytic activity">
    <reaction evidence="15">
        <text>(2R)-2,3-bisphosphoglycerate + H2O = (2R)-2-phosphoglycerate + phosphate</text>
        <dbReference type="Rhea" id="RHEA:27381"/>
        <dbReference type="ChEBI" id="CHEBI:15377"/>
        <dbReference type="ChEBI" id="CHEBI:43474"/>
        <dbReference type="ChEBI" id="CHEBI:58248"/>
        <dbReference type="ChEBI" id="CHEBI:58289"/>
        <dbReference type="EC" id="3.1.3.80"/>
    </reaction>
    <physiologicalReaction direction="left-to-right" evidence="15">
        <dbReference type="Rhea" id="RHEA:27382"/>
    </physiologicalReaction>
</comment>
<dbReference type="OrthoDB" id="6509975at2759"/>
<keyword evidence="9" id="KW-0472">Membrane</keyword>
<dbReference type="CDD" id="cd07061">
    <property type="entry name" value="HP_HAP_like"/>
    <property type="match status" value="1"/>
</dbReference>
<keyword evidence="7 18" id="KW-0732">Signal</keyword>
<comment type="subcellular location">
    <subcellularLocation>
        <location evidence="1">Cell membrane</location>
    </subcellularLocation>
</comment>
<protein>
    <recommendedName>
        <fullName evidence="5">Multiple inositol polyphosphate phosphatase 1</fullName>
        <ecNumber evidence="4">3.1.3.62</ecNumber>
        <ecNumber evidence="3">3.1.3.80</ecNumber>
    </recommendedName>
    <alternativeName>
        <fullName evidence="11">2,3-bisphosphoglycerate 3-phosphatase</fullName>
    </alternativeName>
</protein>
<feature type="chain" id="PRO_5001648173" description="Multiple inositol polyphosphate phosphatase 1" evidence="18">
    <location>
        <begin position="23"/>
        <end position="442"/>
    </location>
</feature>
<keyword evidence="8" id="KW-0378">Hydrolase</keyword>
<feature type="active site" description="Nucleophile" evidence="16">
    <location>
        <position position="71"/>
    </location>
</feature>
<evidence type="ECO:0000256" key="4">
    <source>
        <dbReference type="ARBA" id="ARBA00013040"/>
    </source>
</evidence>
<evidence type="ECO:0000256" key="10">
    <source>
        <dbReference type="ARBA" id="ARBA00023180"/>
    </source>
</evidence>
<comment type="similarity">
    <text evidence="2">Belongs to the histidine acid phosphatase family. MINPP1 subfamily.</text>
</comment>
<dbReference type="FunFam" id="3.40.50.1240:FF:000014">
    <property type="entry name" value="Multiple inositol polyphosphate phosphatase 1"/>
    <property type="match status" value="1"/>
</dbReference>
<name>A0A067RID8_ZOONE</name>
<dbReference type="GO" id="GO:0052745">
    <property type="term" value="F:inositol phosphate phosphatase activity"/>
    <property type="evidence" value="ECO:0007669"/>
    <property type="project" value="TreeGrafter"/>
</dbReference>
<evidence type="ECO:0000256" key="1">
    <source>
        <dbReference type="ARBA" id="ARBA00004236"/>
    </source>
</evidence>
<evidence type="ECO:0000256" key="6">
    <source>
        <dbReference type="ARBA" id="ARBA00022475"/>
    </source>
</evidence>
<keyword evidence="10" id="KW-0325">Glycoprotein</keyword>
<evidence type="ECO:0000256" key="12">
    <source>
        <dbReference type="ARBA" id="ARBA00043668"/>
    </source>
</evidence>
<evidence type="ECO:0000256" key="2">
    <source>
        <dbReference type="ARBA" id="ARBA00008422"/>
    </source>
</evidence>
<evidence type="ECO:0000256" key="17">
    <source>
        <dbReference type="PIRSR" id="PIRSR000894-2"/>
    </source>
</evidence>
<evidence type="ECO:0000256" key="14">
    <source>
        <dbReference type="ARBA" id="ARBA00043691"/>
    </source>
</evidence>
<evidence type="ECO:0000313" key="19">
    <source>
        <dbReference type="EMBL" id="KDR19044.1"/>
    </source>
</evidence>
<dbReference type="InterPro" id="IPR029033">
    <property type="entry name" value="His_PPase_superfam"/>
</dbReference>
<dbReference type="AlphaFoldDB" id="A0A067RID8"/>
<dbReference type="EC" id="3.1.3.80" evidence="3"/>
<comment type="catalytic activity">
    <reaction evidence="13">
        <text>1D-myo-inositol 1,2,4,5,6-pentakisphosphate + H2O = 1D-myo-inositol 1,2,5,6-tetrakisphosphate + phosphate</text>
        <dbReference type="Rhea" id="RHEA:77115"/>
        <dbReference type="ChEBI" id="CHEBI:15377"/>
        <dbReference type="ChEBI" id="CHEBI:43474"/>
        <dbReference type="ChEBI" id="CHEBI:57798"/>
        <dbReference type="ChEBI" id="CHEBI:195535"/>
        <dbReference type="EC" id="3.1.3.62"/>
    </reaction>
    <physiologicalReaction direction="left-to-right" evidence="13">
        <dbReference type="Rhea" id="RHEA:77116"/>
    </physiologicalReaction>
</comment>
<dbReference type="PANTHER" id="PTHR20963">
    <property type="entry name" value="MULTIPLE INOSITOL POLYPHOSPHATE PHOSPHATASE-RELATED"/>
    <property type="match status" value="1"/>
</dbReference>
<dbReference type="eggNOG" id="KOG1382">
    <property type="taxonomic scope" value="Eukaryota"/>
</dbReference>
<dbReference type="GO" id="GO:0003993">
    <property type="term" value="F:acid phosphatase activity"/>
    <property type="evidence" value="ECO:0007669"/>
    <property type="project" value="TreeGrafter"/>
</dbReference>
<dbReference type="OMA" id="NTGCPYK"/>
<comment type="catalytic activity">
    <reaction evidence="12">
        <text>1D-myo-inositol 1,2,5,6-tetrakisphosphate + H2O = 1D-myo-inositol 1,2,6-trisphosphate + phosphate</text>
        <dbReference type="Rhea" id="RHEA:77119"/>
        <dbReference type="ChEBI" id="CHEBI:15377"/>
        <dbReference type="ChEBI" id="CHEBI:43474"/>
        <dbReference type="ChEBI" id="CHEBI:195535"/>
        <dbReference type="ChEBI" id="CHEBI:195537"/>
        <dbReference type="EC" id="3.1.3.62"/>
    </reaction>
    <physiologicalReaction direction="left-to-right" evidence="12">
        <dbReference type="Rhea" id="RHEA:77120"/>
    </physiologicalReaction>
</comment>
<evidence type="ECO:0000256" key="9">
    <source>
        <dbReference type="ARBA" id="ARBA00023136"/>
    </source>
</evidence>
<gene>
    <name evidence="19" type="ORF">L798_06400</name>
</gene>
<dbReference type="STRING" id="136037.A0A067RID8"/>
<accession>A0A067RID8</accession>
<comment type="catalytic activity">
    <reaction evidence="14">
        <text>1D-myo-inositol hexakisphosphate + H2O = 1D-myo-inositol 1,2,4,5,6-pentakisphosphate + phosphate</text>
        <dbReference type="Rhea" id="RHEA:16989"/>
        <dbReference type="ChEBI" id="CHEBI:15377"/>
        <dbReference type="ChEBI" id="CHEBI:43474"/>
        <dbReference type="ChEBI" id="CHEBI:57798"/>
        <dbReference type="ChEBI" id="CHEBI:58130"/>
        <dbReference type="EC" id="3.1.3.62"/>
    </reaction>
    <physiologicalReaction direction="left-to-right" evidence="14">
        <dbReference type="Rhea" id="RHEA:16990"/>
    </physiologicalReaction>
</comment>
<feature type="disulfide bond" evidence="17">
    <location>
        <begin position="413"/>
        <end position="421"/>
    </location>
</feature>
<dbReference type="Pfam" id="PF00328">
    <property type="entry name" value="His_Phos_2"/>
    <property type="match status" value="1"/>
</dbReference>
<dbReference type="InterPro" id="IPR016274">
    <property type="entry name" value="Histidine_acid_Pase_euk"/>
</dbReference>
<evidence type="ECO:0000256" key="7">
    <source>
        <dbReference type="ARBA" id="ARBA00022729"/>
    </source>
</evidence>
<dbReference type="EC" id="3.1.3.62" evidence="4"/>
<keyword evidence="6" id="KW-1003">Cell membrane</keyword>
<evidence type="ECO:0000256" key="18">
    <source>
        <dbReference type="SAM" id="SignalP"/>
    </source>
</evidence>
<dbReference type="GO" id="GO:0034417">
    <property type="term" value="F:bisphosphoglycerate 3-phosphatase activity"/>
    <property type="evidence" value="ECO:0007669"/>
    <property type="project" value="UniProtKB-EC"/>
</dbReference>
<dbReference type="EMBL" id="KK852663">
    <property type="protein sequence ID" value="KDR19044.1"/>
    <property type="molecule type" value="Genomic_DNA"/>
</dbReference>
<keyword evidence="17" id="KW-1015">Disulfide bond</keyword>
<keyword evidence="20" id="KW-1185">Reference proteome</keyword>
<proteinExistence type="inferred from homology"/>
<reference evidence="19 20" key="1">
    <citation type="journal article" date="2014" name="Nat. Commun.">
        <title>Molecular traces of alternative social organization in a termite genome.</title>
        <authorList>
            <person name="Terrapon N."/>
            <person name="Li C."/>
            <person name="Robertson H.M."/>
            <person name="Ji L."/>
            <person name="Meng X."/>
            <person name="Booth W."/>
            <person name="Chen Z."/>
            <person name="Childers C.P."/>
            <person name="Glastad K.M."/>
            <person name="Gokhale K."/>
            <person name="Gowin J."/>
            <person name="Gronenberg W."/>
            <person name="Hermansen R.A."/>
            <person name="Hu H."/>
            <person name="Hunt B.G."/>
            <person name="Huylmans A.K."/>
            <person name="Khalil S.M."/>
            <person name="Mitchell R.D."/>
            <person name="Munoz-Torres M.C."/>
            <person name="Mustard J.A."/>
            <person name="Pan H."/>
            <person name="Reese J.T."/>
            <person name="Scharf M.E."/>
            <person name="Sun F."/>
            <person name="Vogel H."/>
            <person name="Xiao J."/>
            <person name="Yang W."/>
            <person name="Yang Z."/>
            <person name="Yang Z."/>
            <person name="Zhou J."/>
            <person name="Zhu J."/>
            <person name="Brent C.S."/>
            <person name="Elsik C.G."/>
            <person name="Goodisman M.A."/>
            <person name="Liberles D.A."/>
            <person name="Roe R.M."/>
            <person name="Vargo E.L."/>
            <person name="Vilcinskas A."/>
            <person name="Wang J."/>
            <person name="Bornberg-Bauer E."/>
            <person name="Korb J."/>
            <person name="Zhang G."/>
            <person name="Liebig J."/>
        </authorList>
    </citation>
    <scope>NUCLEOTIDE SEQUENCE [LARGE SCALE GENOMIC DNA]</scope>
    <source>
        <tissue evidence="19">Whole organism</tissue>
    </source>
</reference>
<dbReference type="SUPFAM" id="SSF53254">
    <property type="entry name" value="Phosphoglycerate mutase-like"/>
    <property type="match status" value="1"/>
</dbReference>
<evidence type="ECO:0000256" key="11">
    <source>
        <dbReference type="ARBA" id="ARBA00031642"/>
    </source>
</evidence>
<evidence type="ECO:0000256" key="13">
    <source>
        <dbReference type="ARBA" id="ARBA00043671"/>
    </source>
</evidence>
<feature type="disulfide bond" evidence="17">
    <location>
        <begin position="60"/>
        <end position="391"/>
    </location>
</feature>